<accession>D5G9Z1</accession>
<proteinExistence type="predicted"/>
<dbReference type="InterPro" id="IPR054539">
    <property type="entry name" value="Beta-prop_PDH"/>
</dbReference>
<dbReference type="Pfam" id="PF22807">
    <property type="entry name" value="TrAA12"/>
    <property type="match status" value="1"/>
</dbReference>
<keyword evidence="1" id="KW-0732">Signal</keyword>
<dbReference type="STRING" id="656061.D5G9Z1"/>
<dbReference type="HOGENOM" id="CLU_039534_1_1_1"/>
<dbReference type="RefSeq" id="XP_002837143.1">
    <property type="nucleotide sequence ID" value="XM_002837097.1"/>
</dbReference>
<dbReference type="InterPro" id="IPR011042">
    <property type="entry name" value="6-blade_b-propeller_TolB-like"/>
</dbReference>
<feature type="chain" id="PRO_5003072610" evidence="1">
    <location>
        <begin position="20"/>
        <end position="494"/>
    </location>
</feature>
<feature type="domain" description="Pyrroloquinoline quinone-dependent pyranose dehydrogenase beta-propeller" evidence="2">
    <location>
        <begin position="42"/>
        <end position="433"/>
    </location>
</feature>
<name>D5G9Z1_TUBMM</name>
<dbReference type="InterPro" id="IPR011041">
    <property type="entry name" value="Quinoprot_gluc/sorb_DH_b-prop"/>
</dbReference>
<sequence>MCSIKYLLWVIVLFKQAFAVSWDADAESACIINRGSPTYPNPSVLNGYTYQLLTNQLTRPRNIVFDTNGNVLVSGDSDGIFVLKTSEAADGCVIYDGKTLLENSSGLKLNHGLALSKDGRTLFASSPDVVYSWKYDPVKATIDNSSRRKIVTGMDSGGHITRTLLTSNLHSDVLLVSRGSDGNLDMEAKDLSKGKCMIKAFSVSKTKEQDFTTQGNLLGWGLRNSVGLGEDSYGGIWAVENSADDLMREGIDIHQNNPAEELNFLGDLGETAFSEDFTAPNYGYPYCFAAWYPKDIKAATYDIKVGDQFALVMNNTFTDLTCRDMFQAPRLGFQAHMAPLDIKFHPQTGHAWISFHGSWDRETPIGYMVSVVEFKGGEPKEPRNSNNSITNILWNSNITGCPQKCFRPVGIAFDRMGRTWVTSDSTGEIFIITPPHSSSSDLPPANRTWDISSNVSKKRSAAVSFAHSDVSLTRITVRVAITCILLLGVWGALF</sequence>
<evidence type="ECO:0000313" key="3">
    <source>
        <dbReference type="EMBL" id="CAZ81334.1"/>
    </source>
</evidence>
<dbReference type="Proteomes" id="UP000006911">
    <property type="component" value="Unassembled WGS sequence"/>
</dbReference>
<dbReference type="SUPFAM" id="SSF50952">
    <property type="entry name" value="Soluble quinoprotein glucose dehydrogenase"/>
    <property type="match status" value="1"/>
</dbReference>
<dbReference type="EMBL" id="FN430068">
    <property type="protein sequence ID" value="CAZ81334.1"/>
    <property type="molecule type" value="Genomic_DNA"/>
</dbReference>
<reference evidence="3 4" key="1">
    <citation type="journal article" date="2010" name="Nature">
        <title>Perigord black truffle genome uncovers evolutionary origins and mechanisms of symbiosis.</title>
        <authorList>
            <person name="Martin F."/>
            <person name="Kohler A."/>
            <person name="Murat C."/>
            <person name="Balestrini R."/>
            <person name="Coutinho P.M."/>
            <person name="Jaillon O."/>
            <person name="Montanini B."/>
            <person name="Morin E."/>
            <person name="Noel B."/>
            <person name="Percudani R."/>
            <person name="Porcel B."/>
            <person name="Rubini A."/>
            <person name="Amicucci A."/>
            <person name="Amselem J."/>
            <person name="Anthouard V."/>
            <person name="Arcioni S."/>
            <person name="Artiguenave F."/>
            <person name="Aury J.M."/>
            <person name="Ballario P."/>
            <person name="Bolchi A."/>
            <person name="Brenna A."/>
            <person name="Brun A."/>
            <person name="Buee M."/>
            <person name="Cantarel B."/>
            <person name="Chevalier G."/>
            <person name="Couloux A."/>
            <person name="Da Silva C."/>
            <person name="Denoeud F."/>
            <person name="Duplessis S."/>
            <person name="Ghignone S."/>
            <person name="Hilselberger B."/>
            <person name="Iotti M."/>
            <person name="Marcais B."/>
            <person name="Mello A."/>
            <person name="Miranda M."/>
            <person name="Pacioni G."/>
            <person name="Quesneville H."/>
            <person name="Riccioni C."/>
            <person name="Ruotolo R."/>
            <person name="Splivallo R."/>
            <person name="Stocchi V."/>
            <person name="Tisserant E."/>
            <person name="Viscomi A.R."/>
            <person name="Zambonelli A."/>
            <person name="Zampieri E."/>
            <person name="Henrissat B."/>
            <person name="Lebrun M.H."/>
            <person name="Paolocci F."/>
            <person name="Bonfante P."/>
            <person name="Ottonello S."/>
            <person name="Wincker P."/>
        </authorList>
    </citation>
    <scope>NUCLEOTIDE SEQUENCE [LARGE SCALE GENOMIC DNA]</scope>
    <source>
        <strain evidence="3 4">Mel28</strain>
    </source>
</reference>
<evidence type="ECO:0000259" key="2">
    <source>
        <dbReference type="Pfam" id="PF22807"/>
    </source>
</evidence>
<gene>
    <name evidence="3" type="ORF">GSTUM_00003464001</name>
</gene>
<evidence type="ECO:0000313" key="4">
    <source>
        <dbReference type="Proteomes" id="UP000006911"/>
    </source>
</evidence>
<dbReference type="eggNOG" id="ENOG502QPZ1">
    <property type="taxonomic scope" value="Eukaryota"/>
</dbReference>
<keyword evidence="4" id="KW-1185">Reference proteome</keyword>
<dbReference type="Gene3D" id="2.120.10.30">
    <property type="entry name" value="TolB, C-terminal domain"/>
    <property type="match status" value="1"/>
</dbReference>
<dbReference type="KEGG" id="tml:GSTUM_00003464001"/>
<feature type="signal peptide" evidence="1">
    <location>
        <begin position="1"/>
        <end position="19"/>
    </location>
</feature>
<dbReference type="AlphaFoldDB" id="D5G9Z1"/>
<organism evidence="3 4">
    <name type="scientific">Tuber melanosporum (strain Mel28)</name>
    <name type="common">Perigord black truffle</name>
    <dbReference type="NCBI Taxonomy" id="656061"/>
    <lineage>
        <taxon>Eukaryota</taxon>
        <taxon>Fungi</taxon>
        <taxon>Dikarya</taxon>
        <taxon>Ascomycota</taxon>
        <taxon>Pezizomycotina</taxon>
        <taxon>Pezizomycetes</taxon>
        <taxon>Pezizales</taxon>
        <taxon>Tuberaceae</taxon>
        <taxon>Tuber</taxon>
    </lineage>
</organism>
<dbReference type="GeneID" id="9188577"/>
<evidence type="ECO:0000256" key="1">
    <source>
        <dbReference type="SAM" id="SignalP"/>
    </source>
</evidence>
<protein>
    <submittedName>
        <fullName evidence="3">(Perigord truffle) hypothetical protein</fullName>
    </submittedName>
</protein>
<dbReference type="OMA" id="SAVYAWD"/>
<dbReference type="InParanoid" id="D5G9Z1"/>